<dbReference type="AlphaFoldDB" id="A0A4U5NZH4"/>
<reference evidence="2 3" key="2">
    <citation type="journal article" date="2019" name="G3 (Bethesda)">
        <title>Hybrid Assembly of the Genome of the Entomopathogenic Nematode Steinernema carpocapsae Identifies the X-Chromosome.</title>
        <authorList>
            <person name="Serra L."/>
            <person name="Macchietto M."/>
            <person name="Macias-Munoz A."/>
            <person name="McGill C.J."/>
            <person name="Rodriguez I.M."/>
            <person name="Rodriguez B."/>
            <person name="Murad R."/>
            <person name="Mortazavi A."/>
        </authorList>
    </citation>
    <scope>NUCLEOTIDE SEQUENCE [LARGE SCALE GENOMIC DNA]</scope>
    <source>
        <strain evidence="2 3">ALL</strain>
    </source>
</reference>
<sequence length="66" mass="7192">MPAYILLVACVGISVALVGVLCVYCIMHCWQLKKPVTAGSKKRRLHGAVFRSTCSDSTRQKPPTSN</sequence>
<feature type="transmembrane region" description="Helical" evidence="1">
    <location>
        <begin position="6"/>
        <end position="27"/>
    </location>
</feature>
<evidence type="ECO:0000313" key="2">
    <source>
        <dbReference type="EMBL" id="TKR88870.1"/>
    </source>
</evidence>
<dbReference type="Proteomes" id="UP000298663">
    <property type="component" value="Unassembled WGS sequence"/>
</dbReference>
<keyword evidence="3" id="KW-1185">Reference proteome</keyword>
<keyword evidence="1" id="KW-1133">Transmembrane helix</keyword>
<organism evidence="2 3">
    <name type="scientific">Steinernema carpocapsae</name>
    <name type="common">Entomopathogenic nematode</name>
    <dbReference type="NCBI Taxonomy" id="34508"/>
    <lineage>
        <taxon>Eukaryota</taxon>
        <taxon>Metazoa</taxon>
        <taxon>Ecdysozoa</taxon>
        <taxon>Nematoda</taxon>
        <taxon>Chromadorea</taxon>
        <taxon>Rhabditida</taxon>
        <taxon>Tylenchina</taxon>
        <taxon>Panagrolaimomorpha</taxon>
        <taxon>Strongyloidoidea</taxon>
        <taxon>Steinernematidae</taxon>
        <taxon>Steinernema</taxon>
    </lineage>
</organism>
<reference evidence="2 3" key="1">
    <citation type="journal article" date="2015" name="Genome Biol.">
        <title>Comparative genomics of Steinernema reveals deeply conserved gene regulatory networks.</title>
        <authorList>
            <person name="Dillman A.R."/>
            <person name="Macchietto M."/>
            <person name="Porter C.F."/>
            <person name="Rogers A."/>
            <person name="Williams B."/>
            <person name="Antoshechkin I."/>
            <person name="Lee M.M."/>
            <person name="Goodwin Z."/>
            <person name="Lu X."/>
            <person name="Lewis E.E."/>
            <person name="Goodrich-Blair H."/>
            <person name="Stock S.P."/>
            <person name="Adams B.J."/>
            <person name="Sternberg P.W."/>
            <person name="Mortazavi A."/>
        </authorList>
    </citation>
    <scope>NUCLEOTIDE SEQUENCE [LARGE SCALE GENOMIC DNA]</scope>
    <source>
        <strain evidence="2 3">ALL</strain>
    </source>
</reference>
<comment type="caution">
    <text evidence="2">The sequence shown here is derived from an EMBL/GenBank/DDBJ whole genome shotgun (WGS) entry which is preliminary data.</text>
</comment>
<keyword evidence="1" id="KW-0812">Transmembrane</keyword>
<evidence type="ECO:0000313" key="3">
    <source>
        <dbReference type="Proteomes" id="UP000298663"/>
    </source>
</evidence>
<dbReference type="EMBL" id="AZBU02000003">
    <property type="protein sequence ID" value="TKR88870.1"/>
    <property type="molecule type" value="Genomic_DNA"/>
</dbReference>
<gene>
    <name evidence="2" type="ORF">L596_013045</name>
</gene>
<proteinExistence type="predicted"/>
<protein>
    <submittedName>
        <fullName evidence="2">Uncharacterized protein</fullName>
    </submittedName>
</protein>
<evidence type="ECO:0000256" key="1">
    <source>
        <dbReference type="SAM" id="Phobius"/>
    </source>
</evidence>
<name>A0A4U5NZH4_STECR</name>
<keyword evidence="1" id="KW-0472">Membrane</keyword>
<accession>A0A4U5NZH4</accession>